<dbReference type="Proteomes" id="UP000051296">
    <property type="component" value="Unassembled WGS sequence"/>
</dbReference>
<evidence type="ECO:0008006" key="4">
    <source>
        <dbReference type="Google" id="ProtNLM"/>
    </source>
</evidence>
<protein>
    <recommendedName>
        <fullName evidence="4">Alkaline shock protein</fullName>
    </recommendedName>
</protein>
<evidence type="ECO:0000313" key="2">
    <source>
        <dbReference type="EMBL" id="KRN30825.1"/>
    </source>
</evidence>
<dbReference type="PATRIC" id="fig|1123500.6.peg.1251"/>
<dbReference type="EMBL" id="JQAX01000005">
    <property type="protein sequence ID" value="KRN30825.1"/>
    <property type="molecule type" value="Genomic_DNA"/>
</dbReference>
<dbReference type="OrthoDB" id="9793465at2"/>
<dbReference type="InterPro" id="IPR005531">
    <property type="entry name" value="Asp23"/>
</dbReference>
<dbReference type="eggNOG" id="COG1302">
    <property type="taxonomic scope" value="Bacteria"/>
</dbReference>
<dbReference type="STRING" id="1123500.GCA_000420365_01300"/>
<dbReference type="AlphaFoldDB" id="A0A0R2FQN1"/>
<dbReference type="FunCoup" id="A0A0R2FQN1">
    <property type="interactions" value="12"/>
</dbReference>
<name>A0A0R2FQN1_9LACO</name>
<reference evidence="2 3" key="1">
    <citation type="journal article" date="2015" name="Genome Announc.">
        <title>Expanding the biotechnology potential of lactobacilli through comparative genomics of 213 strains and associated genera.</title>
        <authorList>
            <person name="Sun Z."/>
            <person name="Harris H.M."/>
            <person name="McCann A."/>
            <person name="Guo C."/>
            <person name="Argimon S."/>
            <person name="Zhang W."/>
            <person name="Yang X."/>
            <person name="Jeffery I.B."/>
            <person name="Cooney J.C."/>
            <person name="Kagawa T.F."/>
            <person name="Liu W."/>
            <person name="Song Y."/>
            <person name="Salvetti E."/>
            <person name="Wrobel A."/>
            <person name="Rasinkangas P."/>
            <person name="Parkhill J."/>
            <person name="Rea M.C."/>
            <person name="O'Sullivan O."/>
            <person name="Ritari J."/>
            <person name="Douillard F.P."/>
            <person name="Paul Ross R."/>
            <person name="Yang R."/>
            <person name="Briner A.E."/>
            <person name="Felis G.E."/>
            <person name="de Vos W.M."/>
            <person name="Barrangou R."/>
            <person name="Klaenhammer T.R."/>
            <person name="Caufield P.W."/>
            <person name="Cui Y."/>
            <person name="Zhang H."/>
            <person name="O'Toole P.W."/>
        </authorList>
    </citation>
    <scope>NUCLEOTIDE SEQUENCE [LARGE SCALE GENOMIC DNA]</scope>
    <source>
        <strain evidence="2 3">DSM 20190</strain>
    </source>
</reference>
<proteinExistence type="inferred from homology"/>
<keyword evidence="3" id="KW-1185">Reference proteome</keyword>
<evidence type="ECO:0000256" key="1">
    <source>
        <dbReference type="ARBA" id="ARBA00005721"/>
    </source>
</evidence>
<dbReference type="Pfam" id="PF03780">
    <property type="entry name" value="Asp23"/>
    <property type="match status" value="1"/>
</dbReference>
<comment type="similarity">
    <text evidence="1">Belongs to the asp23 family.</text>
</comment>
<accession>A0A0R2FQN1</accession>
<dbReference type="InParanoid" id="A0A0R2FQN1"/>
<dbReference type="RefSeq" id="WP_022792011.1">
    <property type="nucleotide sequence ID" value="NZ_ATUU01000005.1"/>
</dbReference>
<sequence length="145" mass="15687">MAEETIMLSQNSESLGDTRVNVRVLDIIAGIAAQEVDGVASLRGSLSQRAQEAFGRRLHGKGVELSQNEDGLDVDVFVYLNYGVNVPKVAQEIQQRVSSQIAAMTELVVHDVNVHVEGMISSKTSSLIDPDNLFGDDDTEMGAKK</sequence>
<dbReference type="PANTHER" id="PTHR34297:SF1">
    <property type="entry name" value="ASP23_GLS24 FAMILY ENVELOPE STRESS RESPONSE PROTEIN"/>
    <property type="match status" value="1"/>
</dbReference>
<dbReference type="PANTHER" id="PTHR34297">
    <property type="entry name" value="HYPOTHETICAL CYTOSOLIC PROTEIN-RELATED"/>
    <property type="match status" value="1"/>
</dbReference>
<comment type="caution">
    <text evidence="2">The sequence shown here is derived from an EMBL/GenBank/DDBJ whole genome shotgun (WGS) entry which is preliminary data.</text>
</comment>
<evidence type="ECO:0000313" key="3">
    <source>
        <dbReference type="Proteomes" id="UP000051296"/>
    </source>
</evidence>
<gene>
    <name evidence="2" type="ORF">IV68_GL001252</name>
</gene>
<organism evidence="2 3">
    <name type="scientific">Weissella halotolerans DSM 20190</name>
    <dbReference type="NCBI Taxonomy" id="1123500"/>
    <lineage>
        <taxon>Bacteria</taxon>
        <taxon>Bacillati</taxon>
        <taxon>Bacillota</taxon>
        <taxon>Bacilli</taxon>
        <taxon>Lactobacillales</taxon>
        <taxon>Lactobacillaceae</taxon>
        <taxon>Weissella</taxon>
    </lineage>
</organism>